<reference evidence="2 3" key="1">
    <citation type="submission" date="2011-03" db="EMBL/GenBank/DDBJ databases">
        <title>The complete genome of Archaeoglobus veneficus SNP6.</title>
        <authorList>
            <consortium name="US DOE Joint Genome Institute (JGI-PGF)"/>
            <person name="Lucas S."/>
            <person name="Copeland A."/>
            <person name="Lapidus A."/>
            <person name="Bruce D."/>
            <person name="Goodwin L."/>
            <person name="Pitluck S."/>
            <person name="Kyrpides N."/>
            <person name="Mavromatis K."/>
            <person name="Pagani I."/>
            <person name="Ivanova N."/>
            <person name="Mikhailova N."/>
            <person name="Lu M."/>
            <person name="Detter J.C."/>
            <person name="Tapia R."/>
            <person name="Han C."/>
            <person name="Land M."/>
            <person name="Hauser L."/>
            <person name="Markowitz V."/>
            <person name="Cheng J.-F."/>
            <person name="Hugenholtz P."/>
            <person name="Woyke T."/>
            <person name="Wu D."/>
            <person name="Spring S."/>
            <person name="Brambilla E."/>
            <person name="Klenk H.-P."/>
            <person name="Eisen J.A."/>
        </authorList>
    </citation>
    <scope>NUCLEOTIDE SEQUENCE [LARGE SCALE GENOMIC DNA]</scope>
    <source>
        <strain>SNP6</strain>
    </source>
</reference>
<dbReference type="GeneID" id="10393368"/>
<evidence type="ECO:0000313" key="3">
    <source>
        <dbReference type="Proteomes" id="UP000008136"/>
    </source>
</evidence>
<dbReference type="Gene3D" id="2.60.120.10">
    <property type="entry name" value="Jelly Rolls"/>
    <property type="match status" value="1"/>
</dbReference>
<dbReference type="InterPro" id="IPR052538">
    <property type="entry name" value="Flavonoid_dioxygenase-like"/>
</dbReference>
<dbReference type="PANTHER" id="PTHR43346:SF1">
    <property type="entry name" value="QUERCETIN 2,3-DIOXYGENASE-RELATED"/>
    <property type="match status" value="1"/>
</dbReference>
<dbReference type="InterPro" id="IPR011051">
    <property type="entry name" value="RmlC_Cupin_sf"/>
</dbReference>
<dbReference type="STRING" id="693661.Arcve_0274"/>
<sequence>MRFEGGIWEDRGTYRVMRVFDIADDSYVQIAEIKPCSSVGKHYHEKQTEVFVVLNGEARLGIGSEEYVAKAGDIFLCKPFSVHWVVNERDEPFKLLVFKYGWVKGDIVWVDGG</sequence>
<accession>F2KP01</accession>
<dbReference type="InterPro" id="IPR014710">
    <property type="entry name" value="RmlC-like_jellyroll"/>
</dbReference>
<evidence type="ECO:0000259" key="1">
    <source>
        <dbReference type="Pfam" id="PF07883"/>
    </source>
</evidence>
<gene>
    <name evidence="2" type="ordered locus">Arcve_0274</name>
</gene>
<dbReference type="eggNOG" id="arCOG02994">
    <property type="taxonomic scope" value="Archaea"/>
</dbReference>
<dbReference type="OrthoDB" id="23670at2157"/>
<dbReference type="EMBL" id="CP002588">
    <property type="protein sequence ID" value="AEA46309.1"/>
    <property type="molecule type" value="Genomic_DNA"/>
</dbReference>
<protein>
    <submittedName>
        <fullName evidence="2">Cupin 2 conserved barrel domain protein</fullName>
    </submittedName>
</protein>
<feature type="domain" description="Cupin type-2" evidence="1">
    <location>
        <begin position="31"/>
        <end position="97"/>
    </location>
</feature>
<proteinExistence type="predicted"/>
<dbReference type="RefSeq" id="WP_013682985.1">
    <property type="nucleotide sequence ID" value="NC_015320.1"/>
</dbReference>
<name>F2KP01_ARCVS</name>
<dbReference type="InterPro" id="IPR013096">
    <property type="entry name" value="Cupin_2"/>
</dbReference>
<dbReference type="SUPFAM" id="SSF51182">
    <property type="entry name" value="RmlC-like cupins"/>
    <property type="match status" value="1"/>
</dbReference>
<dbReference type="Proteomes" id="UP000008136">
    <property type="component" value="Chromosome"/>
</dbReference>
<evidence type="ECO:0000313" key="2">
    <source>
        <dbReference type="EMBL" id="AEA46309.1"/>
    </source>
</evidence>
<organism evidence="2 3">
    <name type="scientific">Archaeoglobus veneficus (strain DSM 11195 / SNP6)</name>
    <dbReference type="NCBI Taxonomy" id="693661"/>
    <lineage>
        <taxon>Archaea</taxon>
        <taxon>Methanobacteriati</taxon>
        <taxon>Methanobacteriota</taxon>
        <taxon>Archaeoglobi</taxon>
        <taxon>Archaeoglobales</taxon>
        <taxon>Archaeoglobaceae</taxon>
        <taxon>Archaeoglobus</taxon>
    </lineage>
</organism>
<dbReference type="Pfam" id="PF07883">
    <property type="entry name" value="Cupin_2"/>
    <property type="match status" value="1"/>
</dbReference>
<dbReference type="AlphaFoldDB" id="F2KP01"/>
<dbReference type="KEGG" id="ave:Arcve_0274"/>
<dbReference type="PANTHER" id="PTHR43346">
    <property type="entry name" value="LIGAND BINDING DOMAIN PROTEIN, PUTATIVE (AFU_ORTHOLOGUE AFUA_6G14370)-RELATED"/>
    <property type="match status" value="1"/>
</dbReference>
<dbReference type="HOGENOM" id="CLU_170082_0_0_2"/>
<keyword evidence="3" id="KW-1185">Reference proteome</keyword>